<accession>A0A4V2UNU5</accession>
<dbReference type="EMBL" id="SLZV01000029">
    <property type="protein sequence ID" value="TCS63381.1"/>
    <property type="molecule type" value="Genomic_DNA"/>
</dbReference>
<evidence type="ECO:0000313" key="4">
    <source>
        <dbReference type="EMBL" id="TCS63381.1"/>
    </source>
</evidence>
<protein>
    <submittedName>
        <fullName evidence="4">Uncharacterized protein</fullName>
    </submittedName>
</protein>
<organism evidence="4 5">
    <name type="scientific">Faecalimonas umbilicata</name>
    <dbReference type="NCBI Taxonomy" id="1912855"/>
    <lineage>
        <taxon>Bacteria</taxon>
        <taxon>Bacillati</taxon>
        <taxon>Bacillota</taxon>
        <taxon>Clostridia</taxon>
        <taxon>Lachnospirales</taxon>
        <taxon>Lachnospiraceae</taxon>
        <taxon>Faecalimonas</taxon>
    </lineage>
</organism>
<sequence>MSMILYDFSDMEYYCDRALCELKIPPHKYEEYKPGQGLRVNRNGEFVRNGRLSKKQEIETVIQQEYESEEKVKKIIFSYDSGEQYMKLEVYGIDGKKILIRDGWKDDHHDAVRNFFYRL</sequence>
<proteinExistence type="predicted"/>
<dbReference type="Proteomes" id="UP000702954">
    <property type="component" value="Unassembled WGS sequence"/>
</dbReference>
<gene>
    <name evidence="4" type="ORF">EDD74_12945</name>
    <name evidence="1" type="ORF">FAEUMB_00490</name>
    <name evidence="2" type="ORF">FAEUMB_10710</name>
    <name evidence="3" type="ORF">FAEUMB_14850</name>
</gene>
<dbReference type="EMBL" id="BHEO01000002">
    <property type="protein sequence ID" value="GBU03508.1"/>
    <property type="molecule type" value="Genomic_DNA"/>
</dbReference>
<comment type="caution">
    <text evidence="4">The sequence shown here is derived from an EMBL/GenBank/DDBJ whole genome shotgun (WGS) entry which is preliminary data.</text>
</comment>
<reference evidence="1 6" key="1">
    <citation type="journal article" date="2018" name="Int. J. Syst. Evol. Microbiol.">
        <title>Draft Genome Sequence of Faecalimonas umbilicata JCM 30896T, an Acetate-Producing Bacterium Isolated from Human Feces.</title>
        <authorList>
            <person name="Sakamoto M."/>
            <person name="Ikeyama N."/>
            <person name="Yuki M."/>
            <person name="Ohkuma M."/>
        </authorList>
    </citation>
    <scope>NUCLEOTIDE SEQUENCE [LARGE SCALE GENOMIC DNA]</scope>
    <source>
        <strain evidence="1 6">EGH7</strain>
    </source>
</reference>
<evidence type="ECO:0000313" key="5">
    <source>
        <dbReference type="Proteomes" id="UP000294613"/>
    </source>
</evidence>
<evidence type="ECO:0000313" key="6">
    <source>
        <dbReference type="Proteomes" id="UP000702954"/>
    </source>
</evidence>
<evidence type="ECO:0000313" key="3">
    <source>
        <dbReference type="EMBL" id="GBU04944.1"/>
    </source>
</evidence>
<evidence type="ECO:0000313" key="1">
    <source>
        <dbReference type="EMBL" id="GBU03508.1"/>
    </source>
</evidence>
<dbReference type="AlphaFoldDB" id="A0A4V2UNU5"/>
<dbReference type="EMBL" id="BHEO01000008">
    <property type="protein sequence ID" value="GBU04944.1"/>
    <property type="molecule type" value="Genomic_DNA"/>
</dbReference>
<dbReference type="EMBL" id="BHEO01000002">
    <property type="protein sequence ID" value="GBU04530.1"/>
    <property type="molecule type" value="Genomic_DNA"/>
</dbReference>
<dbReference type="Proteomes" id="UP000294613">
    <property type="component" value="Unassembled WGS sequence"/>
</dbReference>
<reference evidence="4 5" key="2">
    <citation type="submission" date="2019-03" db="EMBL/GenBank/DDBJ databases">
        <title>Genomic Encyclopedia of Type Strains, Phase IV (KMG-IV): sequencing the most valuable type-strain genomes for metagenomic binning, comparative biology and taxonomic classification.</title>
        <authorList>
            <person name="Goeker M."/>
        </authorList>
    </citation>
    <scope>NUCLEOTIDE SEQUENCE [LARGE SCALE GENOMIC DNA]</scope>
    <source>
        <strain evidence="4 5">DSM 103426</strain>
    </source>
</reference>
<name>A0A4V2UNU5_9FIRM</name>
<keyword evidence="6" id="KW-1185">Reference proteome</keyword>
<evidence type="ECO:0000313" key="2">
    <source>
        <dbReference type="EMBL" id="GBU04530.1"/>
    </source>
</evidence>
<dbReference type="RefSeq" id="WP_116440893.1">
    <property type="nucleotide sequence ID" value="NZ_BHEO01000002.1"/>
</dbReference>